<sequence>MDDFVISNLHESRNEWCSRLVSILSPLVVEGFKSIFNESWKMCIDNDELNKYLMTFQELLKSIPKWNNEIIGEERKRIIERSGCNYLEDLITCVHIIQLKVLTCIRVGNKQKKIDISTPKLDEFIHKVYIHCARKIYSNVYLFEKNISPLQIQKNNRELEVIIQECILIAIRDSIPTESIIRAYMDEAVEEEEQVFIESIPNNEIKPSEGSLETMENKEVVHETSHINEIVESGKTPEQVLGIKNADDETPVTRLTFNDMDSVLDESNNVKNVEAPKTVERLEEISMNRALEDKLNSQDPDDIEDELKIGEELIDLNDFEDLNPVKKSEPSLDDIILDGVEELS</sequence>
<dbReference type="AlphaFoldDB" id="A0A6C0C0C2"/>
<protein>
    <submittedName>
        <fullName evidence="1">Uncharacterized protein</fullName>
    </submittedName>
</protein>
<proteinExistence type="predicted"/>
<dbReference type="EMBL" id="MN739312">
    <property type="protein sequence ID" value="QHS98105.1"/>
    <property type="molecule type" value="Genomic_DNA"/>
</dbReference>
<dbReference type="InterPro" id="IPR043913">
    <property type="entry name" value="DUF5764"/>
</dbReference>
<name>A0A6C0C0C2_9ZZZZ</name>
<evidence type="ECO:0000313" key="1">
    <source>
        <dbReference type="EMBL" id="QHS98105.1"/>
    </source>
</evidence>
<reference evidence="1" key="1">
    <citation type="journal article" date="2020" name="Nature">
        <title>Giant virus diversity and host interactions through global metagenomics.</title>
        <authorList>
            <person name="Schulz F."/>
            <person name="Roux S."/>
            <person name="Paez-Espino D."/>
            <person name="Jungbluth S."/>
            <person name="Walsh D.A."/>
            <person name="Denef V.J."/>
            <person name="McMahon K.D."/>
            <person name="Konstantinidis K.T."/>
            <person name="Eloe-Fadrosh E.A."/>
            <person name="Kyrpides N.C."/>
            <person name="Woyke T."/>
        </authorList>
    </citation>
    <scope>NUCLEOTIDE SEQUENCE</scope>
    <source>
        <strain evidence="1">GVMAG-M-3300020182-84</strain>
    </source>
</reference>
<organism evidence="1">
    <name type="scientific">viral metagenome</name>
    <dbReference type="NCBI Taxonomy" id="1070528"/>
    <lineage>
        <taxon>unclassified sequences</taxon>
        <taxon>metagenomes</taxon>
        <taxon>organismal metagenomes</taxon>
    </lineage>
</organism>
<dbReference type="Pfam" id="PF19068">
    <property type="entry name" value="DUF5764"/>
    <property type="match status" value="1"/>
</dbReference>
<accession>A0A6C0C0C2</accession>